<dbReference type="InterPro" id="IPR023606">
    <property type="entry name" value="CoA-Trfase_III_dom_1_sf"/>
</dbReference>
<dbReference type="EC" id="2.8.3.-" evidence="2"/>
<dbReference type="Gene3D" id="3.40.50.10540">
    <property type="entry name" value="Crotonobetainyl-coa:carnitine coa-transferase, domain 1"/>
    <property type="match status" value="2"/>
</dbReference>
<dbReference type="InterPro" id="IPR044855">
    <property type="entry name" value="CoA-Trfase_III_dom3_sf"/>
</dbReference>
<feature type="region of interest" description="Disordered" evidence="1">
    <location>
        <begin position="1"/>
        <end position="28"/>
    </location>
</feature>
<proteinExistence type="predicted"/>
<dbReference type="PANTHER" id="PTHR48228">
    <property type="entry name" value="SUCCINYL-COA--D-CITRAMALATE COA-TRANSFERASE"/>
    <property type="match status" value="1"/>
</dbReference>
<keyword evidence="2" id="KW-0808">Transferase</keyword>
<protein>
    <submittedName>
        <fullName evidence="2">CoA transferase</fullName>
        <ecNumber evidence="2">2.8.3.-</ecNumber>
    </submittedName>
</protein>
<name>A0ABW8CPL2_STRBI</name>
<organism evidence="2 3">
    <name type="scientific">Streptomyces bikiniensis</name>
    <dbReference type="NCBI Taxonomy" id="1896"/>
    <lineage>
        <taxon>Bacteria</taxon>
        <taxon>Bacillati</taxon>
        <taxon>Actinomycetota</taxon>
        <taxon>Actinomycetes</taxon>
        <taxon>Kitasatosporales</taxon>
        <taxon>Streptomycetaceae</taxon>
        <taxon>Streptomyces</taxon>
    </lineage>
</organism>
<evidence type="ECO:0000313" key="3">
    <source>
        <dbReference type="Proteomes" id="UP001614391"/>
    </source>
</evidence>
<reference evidence="2 3" key="1">
    <citation type="submission" date="2024-10" db="EMBL/GenBank/DDBJ databases">
        <title>The Natural Products Discovery Center: Release of the First 8490 Sequenced Strains for Exploring Actinobacteria Biosynthetic Diversity.</title>
        <authorList>
            <person name="Kalkreuter E."/>
            <person name="Kautsar S.A."/>
            <person name="Yang D."/>
            <person name="Bader C.D."/>
            <person name="Teijaro C.N."/>
            <person name="Fluegel L."/>
            <person name="Davis C.M."/>
            <person name="Simpson J.R."/>
            <person name="Lauterbach L."/>
            <person name="Steele A.D."/>
            <person name="Gui C."/>
            <person name="Meng S."/>
            <person name="Li G."/>
            <person name="Viehrig K."/>
            <person name="Ye F."/>
            <person name="Su P."/>
            <person name="Kiefer A.F."/>
            <person name="Nichols A."/>
            <person name="Cepeda A.J."/>
            <person name="Yan W."/>
            <person name="Fan B."/>
            <person name="Jiang Y."/>
            <person name="Adhikari A."/>
            <person name="Zheng C.-J."/>
            <person name="Schuster L."/>
            <person name="Cowan T.M."/>
            <person name="Smanski M.J."/>
            <person name="Chevrette M.G."/>
            <person name="De Carvalho L.P.S."/>
            <person name="Shen B."/>
        </authorList>
    </citation>
    <scope>NUCLEOTIDE SEQUENCE [LARGE SCALE GENOMIC DNA]</scope>
    <source>
        <strain evidence="2 3">NPDC053346</strain>
    </source>
</reference>
<dbReference type="SUPFAM" id="SSF89796">
    <property type="entry name" value="CoA-transferase family III (CaiB/BaiF)"/>
    <property type="match status" value="2"/>
</dbReference>
<accession>A0ABW8CPL2</accession>
<dbReference type="RefSeq" id="WP_399610139.1">
    <property type="nucleotide sequence ID" value="NZ_JBITYT010000001.1"/>
</dbReference>
<keyword evidence="3" id="KW-1185">Reference proteome</keyword>
<dbReference type="Proteomes" id="UP001614391">
    <property type="component" value="Unassembled WGS sequence"/>
</dbReference>
<evidence type="ECO:0000256" key="1">
    <source>
        <dbReference type="SAM" id="MobiDB-lite"/>
    </source>
</evidence>
<sequence>MSTTTSQDFATAIQAKVPRPRHGHGPEPLSGYTVLCSDRSRAADVALRHLSCLGARTLRRPGADGDPETLDVIPPGHSDPVLSCRVSWSCDGVPGLADETAVQAATGVMAVHGRRTGAPERLPLDYASACAGVLAVQGVLAALVARERGTPVARTGTSVAHAALMTVSQYLAAATADEDEVLPGDDLRAGPPFRSRDGVWFEAEALDPRPWRAFWTELDVPMQDIGRGWQPFVLRYPKAVSPLPPSLSRAVAARDYAEIADAAARAGLSLCRVRTVAERRADPGLLTGDGTVAGPWRLTPYDTAGNAPAPAVRAPRADRPLEGITVVEAGRRIQGPLATHVLGLLGADVVRVEPPGGDPLRGMPPMSGDCSARFLALNKGKRVLQADLKTDGGRADVVELARGADAFLHNWAPGKAAVFGLDSDDLAAVNPRLVYAYSSGWGDALGDEPPLGTDFMAQAHSGLSDMMGTDGVPRTSLMTLIDVLGGLVAAEGVLAGLLLRERTGAGTRVDSSLLSASTVLQYEALEQAPDRRVRGCAKPPLTDLTGPWPTADGPLALSVSSYTETGRLCAALGVDPDLTGDRLRAEVAARLLERTAASWRGLLAGAGVTATEVVTDLATLHDTPVARHALTRAECVFVTAPWRFEA</sequence>
<comment type="caution">
    <text evidence="2">The sequence shown here is derived from an EMBL/GenBank/DDBJ whole genome shotgun (WGS) entry which is preliminary data.</text>
</comment>
<dbReference type="PANTHER" id="PTHR48228:SF7">
    <property type="entry name" value="FATTY ACYL-COA TRANSFERASE RV3272-RELATED"/>
    <property type="match status" value="1"/>
</dbReference>
<dbReference type="GO" id="GO:0016740">
    <property type="term" value="F:transferase activity"/>
    <property type="evidence" value="ECO:0007669"/>
    <property type="project" value="UniProtKB-KW"/>
</dbReference>
<gene>
    <name evidence="2" type="ORF">ACIGW0_02850</name>
</gene>
<dbReference type="InterPro" id="IPR003673">
    <property type="entry name" value="CoA-Trfase_fam_III"/>
</dbReference>
<dbReference type="Pfam" id="PF02515">
    <property type="entry name" value="CoA_transf_3"/>
    <property type="match status" value="2"/>
</dbReference>
<evidence type="ECO:0000313" key="2">
    <source>
        <dbReference type="EMBL" id="MFI9118340.1"/>
    </source>
</evidence>
<dbReference type="InterPro" id="IPR050509">
    <property type="entry name" value="CoA-transferase_III"/>
</dbReference>
<dbReference type="Gene3D" id="3.30.1540.10">
    <property type="entry name" value="formyl-coa transferase, domain 3"/>
    <property type="match status" value="2"/>
</dbReference>
<dbReference type="EMBL" id="JBITYT010000001">
    <property type="protein sequence ID" value="MFI9118340.1"/>
    <property type="molecule type" value="Genomic_DNA"/>
</dbReference>